<evidence type="ECO:0000256" key="5">
    <source>
        <dbReference type="SAM" id="MobiDB-lite"/>
    </source>
</evidence>
<dbReference type="SMART" id="SM00325">
    <property type="entry name" value="RhoGEF"/>
    <property type="match status" value="1"/>
</dbReference>
<accession>A0AAD9E644</accession>
<dbReference type="Gene3D" id="2.30.29.30">
    <property type="entry name" value="Pleckstrin-homology domain (PH domain)/Phosphotyrosine-binding domain (PTB)"/>
    <property type="match status" value="1"/>
</dbReference>
<evidence type="ECO:0000259" key="6">
    <source>
        <dbReference type="PROSITE" id="PS50003"/>
    </source>
</evidence>
<feature type="region of interest" description="Disordered" evidence="5">
    <location>
        <begin position="213"/>
        <end position="248"/>
    </location>
</feature>
<reference evidence="8" key="1">
    <citation type="submission" date="2023-03" db="EMBL/GenBank/DDBJ databases">
        <title>Electrophorus voltai genome.</title>
        <authorList>
            <person name="Bian C."/>
        </authorList>
    </citation>
    <scope>NUCLEOTIDE SEQUENCE</scope>
    <source>
        <strain evidence="8">CB-2022</strain>
        <tissue evidence="8">Muscle</tissue>
    </source>
</reference>
<evidence type="ECO:0000256" key="2">
    <source>
        <dbReference type="ARBA" id="ARBA00004496"/>
    </source>
</evidence>
<dbReference type="PROSITE" id="PS50010">
    <property type="entry name" value="DH_2"/>
    <property type="match status" value="1"/>
</dbReference>
<comment type="caution">
    <text evidence="8">The sequence shown here is derived from an EMBL/GenBank/DDBJ whole genome shotgun (WGS) entry which is preliminary data.</text>
</comment>
<feature type="domain" description="DH" evidence="7">
    <location>
        <begin position="746"/>
        <end position="978"/>
    </location>
</feature>
<dbReference type="FunFam" id="2.30.29.30:FF:000141">
    <property type="entry name" value="Pleckstrin homology domain-containing family G member 5"/>
    <property type="match status" value="1"/>
</dbReference>
<dbReference type="InterPro" id="IPR029071">
    <property type="entry name" value="Ubiquitin-like_domsf"/>
</dbReference>
<dbReference type="SUPFAM" id="SSF48065">
    <property type="entry name" value="DBL homology domain (DH-domain)"/>
    <property type="match status" value="1"/>
</dbReference>
<name>A0AAD9E644_9TELE</name>
<comment type="subcellular location">
    <subcellularLocation>
        <location evidence="1">Cell projection</location>
    </subcellularLocation>
    <subcellularLocation>
        <location evidence="2">Cytoplasm</location>
    </subcellularLocation>
</comment>
<feature type="compositionally biased region" description="Acidic residues" evidence="5">
    <location>
        <begin position="1266"/>
        <end position="1286"/>
    </location>
</feature>
<dbReference type="EMBL" id="JAROKS010000005">
    <property type="protein sequence ID" value="KAK1803552.1"/>
    <property type="molecule type" value="Genomic_DNA"/>
</dbReference>
<dbReference type="CDD" id="cd13244">
    <property type="entry name" value="PH_PLEKHG5_G6"/>
    <property type="match status" value="1"/>
</dbReference>
<feature type="region of interest" description="Disordered" evidence="5">
    <location>
        <begin position="1175"/>
        <end position="1305"/>
    </location>
</feature>
<dbReference type="SUPFAM" id="SSF50729">
    <property type="entry name" value="PH domain-like"/>
    <property type="match status" value="1"/>
</dbReference>
<feature type="non-terminal residue" evidence="8">
    <location>
        <position position="1"/>
    </location>
</feature>
<dbReference type="SUPFAM" id="SSF54236">
    <property type="entry name" value="Ubiquitin-like"/>
    <property type="match status" value="1"/>
</dbReference>
<evidence type="ECO:0008006" key="10">
    <source>
        <dbReference type="Google" id="ProtNLM"/>
    </source>
</evidence>
<feature type="domain" description="PH" evidence="6">
    <location>
        <begin position="994"/>
        <end position="1094"/>
    </location>
</feature>
<protein>
    <recommendedName>
        <fullName evidence="10">DH domain-containing protein</fullName>
    </recommendedName>
</protein>
<evidence type="ECO:0000313" key="9">
    <source>
        <dbReference type="Proteomes" id="UP001239994"/>
    </source>
</evidence>
<dbReference type="GO" id="GO:0043542">
    <property type="term" value="P:endothelial cell migration"/>
    <property type="evidence" value="ECO:0007669"/>
    <property type="project" value="TreeGrafter"/>
</dbReference>
<feature type="region of interest" description="Disordered" evidence="5">
    <location>
        <begin position="538"/>
        <end position="566"/>
    </location>
</feature>
<organism evidence="8 9">
    <name type="scientific">Electrophorus voltai</name>
    <dbReference type="NCBI Taxonomy" id="2609070"/>
    <lineage>
        <taxon>Eukaryota</taxon>
        <taxon>Metazoa</taxon>
        <taxon>Chordata</taxon>
        <taxon>Craniata</taxon>
        <taxon>Vertebrata</taxon>
        <taxon>Euteleostomi</taxon>
        <taxon>Actinopterygii</taxon>
        <taxon>Neopterygii</taxon>
        <taxon>Teleostei</taxon>
        <taxon>Ostariophysi</taxon>
        <taxon>Gymnotiformes</taxon>
        <taxon>Gymnotoidei</taxon>
        <taxon>Gymnotidae</taxon>
        <taxon>Electrophorus</taxon>
    </lineage>
</organism>
<dbReference type="GO" id="GO:0030139">
    <property type="term" value="C:endocytic vesicle"/>
    <property type="evidence" value="ECO:0007669"/>
    <property type="project" value="TreeGrafter"/>
</dbReference>
<evidence type="ECO:0000259" key="7">
    <source>
        <dbReference type="PROSITE" id="PS50010"/>
    </source>
</evidence>
<dbReference type="PROSITE" id="PS50003">
    <property type="entry name" value="PH_DOMAIN"/>
    <property type="match status" value="1"/>
</dbReference>
<evidence type="ECO:0000256" key="4">
    <source>
        <dbReference type="ARBA" id="ARBA00023273"/>
    </source>
</evidence>
<dbReference type="InterPro" id="IPR000219">
    <property type="entry name" value="DH_dom"/>
</dbReference>
<evidence type="ECO:0000256" key="1">
    <source>
        <dbReference type="ARBA" id="ARBA00004316"/>
    </source>
</evidence>
<feature type="compositionally biased region" description="Polar residues" evidence="5">
    <location>
        <begin position="1127"/>
        <end position="1137"/>
    </location>
</feature>
<dbReference type="InterPro" id="IPR011993">
    <property type="entry name" value="PH-like_dom_sf"/>
</dbReference>
<dbReference type="InterPro" id="IPR001849">
    <property type="entry name" value="PH_domain"/>
</dbReference>
<proteinExistence type="predicted"/>
<dbReference type="Pfam" id="PF00621">
    <property type="entry name" value="RhoGEF"/>
    <property type="match status" value="1"/>
</dbReference>
<dbReference type="CDD" id="cd17068">
    <property type="entry name" value="RBD_PLEKHG5"/>
    <property type="match status" value="1"/>
</dbReference>
<dbReference type="InterPro" id="IPR040181">
    <property type="entry name" value="PKHG5/7"/>
</dbReference>
<dbReference type="PANTHER" id="PTHR13217">
    <property type="entry name" value="PLECKSTRIN HOMOLOGY DOMAIN-CONTAINING FAMILY G MEMBER 7"/>
    <property type="match status" value="1"/>
</dbReference>
<gene>
    <name evidence="8" type="ORF">P4O66_020971</name>
</gene>
<keyword evidence="9" id="KW-1185">Reference proteome</keyword>
<dbReference type="GO" id="GO:0005886">
    <property type="term" value="C:plasma membrane"/>
    <property type="evidence" value="ECO:0007669"/>
    <property type="project" value="TreeGrafter"/>
</dbReference>
<evidence type="ECO:0000256" key="3">
    <source>
        <dbReference type="ARBA" id="ARBA00022490"/>
    </source>
</evidence>
<sequence>MFLYWKKRGAYELETLPSSQMELFPERFSWSSSLEVIHDPYDEKPPQDDECVVCQYPGCTEHRRAAKWCGCDLKRRRWTWLVGGLSRARPGESGHACRDGACHLHSPYSRIRQHQEGGARYANLPCPALPNKTALLPALKNWTSVKLKPTLKNLSFRRSHTHYTSHLGSLSPVPFPSWMGQDGSVPGEDLHLDTASHSPVCVSAGSILARNVSTRSCPPRTSPPSDLEEEEEGATERGSVSAAPRDVRRACCAERKPGKMKPKKKHRRRYTDDPSKECFTLKFDLNVDIDTEIVPAMKKKTLRELLGPVFERKGIELSRVDLFLDQSNTPLSLHFEAYPFGGHYLKVKVCAPARPGDELKVDQGVKDLRFLSLPNIKSSSGISPYILNPTNDKVDHGSLSRQDNVDILVSTTTFTPTRTMWSFGPAHCANSGVFASASRANWRVLHTRYPPPFVPGLAARISCETTRLRSQAVHSSSFHHGSRDCTLPVTMTQYLHASGPSWDFPRCLMQDSSCVISGSFFSQGTAFVDVPVLFRHRSGTPAEQPGPSVGATLGKTTGRIQTPKDGVRRQRELRAGAWQRAPRLVAGGPMVRFGRLTSWHSWDLLSMVPENLSEPGQQKPSAPCQGQARRRKNMMEFLGDASIPSPDSLAQLGGSLPSVAPLGVPKNRPASRFSGFFFPSGAGKELDRVELLNNRLQFYTYNGLPKVSSFHQDSWEEDDEEPGLTLEDSWQQLLENPETLSRRQVHQQEAIWELIHTEATYIKKLKVITDLFLCGLLHLQDCGLLSEVEPGKLFSNIQDLVRVHATLWVQVMEPVLERARRDRSLLDPMHLLQGFQTFGSRFQPYLRYCMEEERCMEYMRSQLRDNELFRIYITWAEGNKQCARLKLADMLVKPHQRLTKYPLLLKTILKKTDEPAAKDALLSMLACVDSFINSVDTQMQQKQEQQKLAAISARVESYEAVEGGTEEVERILREFNHIDLMAPMIDTSPEETRQLHLEGALRMKEGKDSRMDVYCFLFTDLLLVTKPVKRVEKVKVIRPPLLVQNVVCRELKDPGSFVLIYLNEFKSAVAAYSFQANSAPQGRSWIDALSSAQSQLQRLRSEEGRRRRARLRQRLEDGEEDERGEESCTSTASSPRLQNKEQHHTGSSDGSTETLSVMDADESEACLDSSTLQADPVVTPMPLPDGSPVAPGSQKAQGAGEADPLPQSSERRSVSVDSAYGTLSPESLLEMQTLTATSEEEVSVGTGGGGEDEEEGERERGGDRGEELEELEDQEEEEEEEEEEEGAENRGSPCSLLSPARHLKPRRRAPVQLRLPCLQRLAFKCRSEDNLLQCVSGNGSRPLARAATEPARVSPQWPDGGLGHSRSLCELIPSSAGHKVEAPLPDMEKEESCQLSHSLPATLLADTLRRARGDYKRGQMSYGCSDAEGSCSASEENGGCGKSSPQQKKKLTMAQLYRIRTTLVLNSTLTA</sequence>
<keyword evidence="4" id="KW-0966">Cell projection</keyword>
<dbReference type="SMART" id="SM00233">
    <property type="entry name" value="PH"/>
    <property type="match status" value="1"/>
</dbReference>
<feature type="region of interest" description="Disordered" evidence="5">
    <location>
        <begin position="1112"/>
        <end position="1154"/>
    </location>
</feature>
<feature type="compositionally biased region" description="Low complexity" evidence="5">
    <location>
        <begin position="213"/>
        <end position="225"/>
    </location>
</feature>
<dbReference type="GO" id="GO:0030424">
    <property type="term" value="C:axon"/>
    <property type="evidence" value="ECO:0007669"/>
    <property type="project" value="TreeGrafter"/>
</dbReference>
<dbReference type="InterPro" id="IPR035899">
    <property type="entry name" value="DBL_dom_sf"/>
</dbReference>
<dbReference type="Proteomes" id="UP001239994">
    <property type="component" value="Unassembled WGS sequence"/>
</dbReference>
<dbReference type="CDD" id="cd00160">
    <property type="entry name" value="RhoGEF"/>
    <property type="match status" value="1"/>
</dbReference>
<dbReference type="PANTHER" id="PTHR13217:SF12">
    <property type="entry name" value="PLECKSTRIN HOMOLOGY DOMAIN-CONTAINING FAMILY G MEMBER 5 ISOFORM X1-RELATED"/>
    <property type="match status" value="1"/>
</dbReference>
<keyword evidence="3" id="KW-0963">Cytoplasm</keyword>
<dbReference type="FunFam" id="1.20.900.10:FF:000017">
    <property type="entry name" value="pleckstrin homology domain-containing family G member 5 isoform X1"/>
    <property type="match status" value="1"/>
</dbReference>
<dbReference type="GO" id="GO:0007266">
    <property type="term" value="P:Rho protein signal transduction"/>
    <property type="evidence" value="ECO:0007669"/>
    <property type="project" value="TreeGrafter"/>
</dbReference>
<dbReference type="Gene3D" id="1.20.900.10">
    <property type="entry name" value="Dbl homology (DH) domain"/>
    <property type="match status" value="1"/>
</dbReference>
<dbReference type="GO" id="GO:0005085">
    <property type="term" value="F:guanyl-nucleotide exchange factor activity"/>
    <property type="evidence" value="ECO:0007669"/>
    <property type="project" value="InterPro"/>
</dbReference>
<evidence type="ECO:0000313" key="8">
    <source>
        <dbReference type="EMBL" id="KAK1803552.1"/>
    </source>
</evidence>